<dbReference type="PRINTS" id="PR00473">
    <property type="entry name" value="GALCTOKINASE"/>
</dbReference>
<dbReference type="Pfam" id="PF10509">
    <property type="entry name" value="GalKase_gal_bdg"/>
    <property type="match status" value="1"/>
</dbReference>
<proteinExistence type="inferred from homology"/>
<evidence type="ECO:0000313" key="9">
    <source>
        <dbReference type="Proteomes" id="UP000032431"/>
    </source>
</evidence>
<dbReference type="OrthoDB" id="250531at2"/>
<name>A0A078KLN5_9FIRM</name>
<evidence type="ECO:0000256" key="3">
    <source>
        <dbReference type="ARBA" id="ARBA00022741"/>
    </source>
</evidence>
<protein>
    <submittedName>
        <fullName evidence="8">Galactokinase</fullName>
        <ecNumber evidence="8">2.7.1.6</ecNumber>
    </submittedName>
</protein>
<evidence type="ECO:0000256" key="1">
    <source>
        <dbReference type="ARBA" id="ARBA00006566"/>
    </source>
</evidence>
<dbReference type="AlphaFoldDB" id="A0A078KLN5"/>
<dbReference type="GO" id="GO:0006012">
    <property type="term" value="P:galactose metabolic process"/>
    <property type="evidence" value="ECO:0007669"/>
    <property type="project" value="InterPro"/>
</dbReference>
<dbReference type="InterPro" id="IPR006204">
    <property type="entry name" value="GHMP_kinase_N_dom"/>
</dbReference>
<keyword evidence="2 8" id="KW-0808">Transferase</keyword>
<dbReference type="KEGG" id="ccel:CCDG5_0234"/>
<feature type="domain" description="Galactokinase N-terminal" evidence="7">
    <location>
        <begin position="41"/>
        <end position="89"/>
    </location>
</feature>
<dbReference type="InterPro" id="IPR006206">
    <property type="entry name" value="Mevalonate/galactokinase"/>
</dbReference>
<dbReference type="PANTHER" id="PTHR10457:SF7">
    <property type="entry name" value="GALACTOKINASE-RELATED"/>
    <property type="match status" value="1"/>
</dbReference>
<dbReference type="EC" id="2.7.1.6" evidence="8"/>
<keyword evidence="3" id="KW-0547">Nucleotide-binding</keyword>
<dbReference type="Proteomes" id="UP000032431">
    <property type="component" value="Chromosome I"/>
</dbReference>
<dbReference type="SUPFAM" id="SSF54211">
    <property type="entry name" value="Ribosomal protein S5 domain 2-like"/>
    <property type="match status" value="1"/>
</dbReference>
<feature type="domain" description="GHMP kinase N-terminal" evidence="6">
    <location>
        <begin position="125"/>
        <end position="213"/>
    </location>
</feature>
<organism evidence="8 9">
    <name type="scientific">[Clostridium] cellulosi</name>
    <dbReference type="NCBI Taxonomy" id="29343"/>
    <lineage>
        <taxon>Bacteria</taxon>
        <taxon>Bacillati</taxon>
        <taxon>Bacillota</taxon>
        <taxon>Clostridia</taxon>
        <taxon>Eubacteriales</taxon>
        <taxon>Oscillospiraceae</taxon>
        <taxon>Oscillospiraceae incertae sedis</taxon>
    </lineage>
</organism>
<dbReference type="InterPro" id="IPR036554">
    <property type="entry name" value="GHMP_kinase_C_sf"/>
</dbReference>
<keyword evidence="4 8" id="KW-0418">Kinase</keyword>
<evidence type="ECO:0000256" key="4">
    <source>
        <dbReference type="ARBA" id="ARBA00022777"/>
    </source>
</evidence>
<dbReference type="EMBL" id="LM995447">
    <property type="protein sequence ID" value="CDZ23377.1"/>
    <property type="molecule type" value="Genomic_DNA"/>
</dbReference>
<dbReference type="STRING" id="29343.CCDG5_0234"/>
<reference evidence="9" key="1">
    <citation type="submission" date="2014-07" db="EMBL/GenBank/DDBJ databases">
        <authorList>
            <person name="Wibberg D."/>
        </authorList>
    </citation>
    <scope>NUCLEOTIDE SEQUENCE [LARGE SCALE GENOMIC DNA]</scope>
    <source>
        <strain evidence="9">DG5</strain>
    </source>
</reference>
<dbReference type="PIRSF" id="PIRSF000530">
    <property type="entry name" value="Galactokinase"/>
    <property type="match status" value="1"/>
</dbReference>
<dbReference type="PATRIC" id="fig|29343.3.peg.239"/>
<keyword evidence="9" id="KW-1185">Reference proteome</keyword>
<dbReference type="SUPFAM" id="SSF55060">
    <property type="entry name" value="GHMP Kinase, C-terminal domain"/>
    <property type="match status" value="1"/>
</dbReference>
<dbReference type="InterPro" id="IPR000705">
    <property type="entry name" value="Galactokinase"/>
</dbReference>
<evidence type="ECO:0000259" key="7">
    <source>
        <dbReference type="Pfam" id="PF10509"/>
    </source>
</evidence>
<evidence type="ECO:0000259" key="6">
    <source>
        <dbReference type="Pfam" id="PF00288"/>
    </source>
</evidence>
<dbReference type="Gene3D" id="3.30.230.10">
    <property type="match status" value="1"/>
</dbReference>
<sequence>MNIKELKEKIARGAFDSKFKELYGNDIAAQRQRYLEAADGFIRNFGEAGDVFLLSVPGRSEVGGNHTDHNNGRVLACAVNLDIIAVVSPTGTNTIRIKSKGFELDVVDIREKSPVKSEKVSSSALIRGVAVRLEELGYKIGGFDAYTMSDVLKGSGLSSSAAFEVMTASIISLLFNGGNINPLVMAQAGQYAECNYFGKPCGLMDQTACAVGGFISIDFKDTQKPIIEKLDFNFSETGYAMCIVDTGGNHADLSDDYAAIRSEMTSVAKFLGHNNLRECDEDKFYANLTDIRTKLGDRAALRAIHFFNDNARVLDEAAALKSGNFREFLRLVNESGRSSFMYLQNIYSIKNPRSQGLSLALSLSEKLLKGCGAWRVHGGGFAGTIQAFVPLEKLDEFSAAMENVFGKGACHKLMIRPKGAYFFE</sequence>
<dbReference type="Pfam" id="PF00288">
    <property type="entry name" value="GHMP_kinases_N"/>
    <property type="match status" value="1"/>
</dbReference>
<dbReference type="InterPro" id="IPR020568">
    <property type="entry name" value="Ribosomal_Su5_D2-typ_SF"/>
</dbReference>
<dbReference type="InterPro" id="IPR019539">
    <property type="entry name" value="GalKase_N"/>
</dbReference>
<comment type="similarity">
    <text evidence="1">Belongs to the GHMP kinase family. GalK subfamily.</text>
</comment>
<dbReference type="GO" id="GO:0005829">
    <property type="term" value="C:cytosol"/>
    <property type="evidence" value="ECO:0007669"/>
    <property type="project" value="TreeGrafter"/>
</dbReference>
<dbReference type="Gene3D" id="3.30.70.890">
    <property type="entry name" value="GHMP kinase, C-terminal domain"/>
    <property type="match status" value="1"/>
</dbReference>
<dbReference type="HOGENOM" id="CLU_017814_8_0_9"/>
<accession>A0A078KLN5</accession>
<keyword evidence="5" id="KW-0067">ATP-binding</keyword>
<dbReference type="PROSITE" id="PS00627">
    <property type="entry name" value="GHMP_KINASES_ATP"/>
    <property type="match status" value="1"/>
</dbReference>
<dbReference type="GO" id="GO:0004335">
    <property type="term" value="F:galactokinase activity"/>
    <property type="evidence" value="ECO:0007669"/>
    <property type="project" value="UniProtKB-EC"/>
</dbReference>
<evidence type="ECO:0000256" key="5">
    <source>
        <dbReference type="ARBA" id="ARBA00022840"/>
    </source>
</evidence>
<dbReference type="InterPro" id="IPR014721">
    <property type="entry name" value="Ribsml_uS5_D2-typ_fold_subgr"/>
</dbReference>
<gene>
    <name evidence="8" type="ORF">CCDG5_0234</name>
</gene>
<dbReference type="InterPro" id="IPR006203">
    <property type="entry name" value="GHMP_knse_ATP-bd_CS"/>
</dbReference>
<dbReference type="GO" id="GO:0005524">
    <property type="term" value="F:ATP binding"/>
    <property type="evidence" value="ECO:0007669"/>
    <property type="project" value="UniProtKB-KW"/>
</dbReference>
<evidence type="ECO:0000256" key="2">
    <source>
        <dbReference type="ARBA" id="ARBA00022679"/>
    </source>
</evidence>
<dbReference type="PANTHER" id="PTHR10457">
    <property type="entry name" value="MEVALONATE KINASE/GALACTOKINASE"/>
    <property type="match status" value="1"/>
</dbReference>
<evidence type="ECO:0000313" key="8">
    <source>
        <dbReference type="EMBL" id="CDZ23377.1"/>
    </source>
</evidence>
<dbReference type="PRINTS" id="PR00959">
    <property type="entry name" value="MEVGALKINASE"/>
</dbReference>